<accession>A0A5B0DWC1</accession>
<evidence type="ECO:0000313" key="3">
    <source>
        <dbReference type="Proteomes" id="UP000324738"/>
    </source>
</evidence>
<sequence length="305" mass="32916">MIEDTASMQGVMLDAGALLRLRAHAAERHRHHLAPTGRPGGFAGRRAGNGSETADLRLYLPGDDIRHLERSATARTGVPHVRTFHEELEKFAILIADFSPPMVWGTRRSLRSVVVAEGLALCGWLYAEEGARIGLLASADGEIHSVTPRAGARGMGGVVTGLCHAHGLSIAAALARHAAEPVDLSALLERAARVATTRSTLVLASSFESLPPEFERMVMSLIRRVRMVALVVCDAFELDPPAGTYPFATRQGGLSWGQVAKGKQRQGDTRVAFLERLGMRVIRIDAGSKPQTVIAELDRPHGQHR</sequence>
<organism evidence="2 3">
    <name type="scientific">Aureimonas fodinaquatilis</name>
    <dbReference type="NCBI Taxonomy" id="2565783"/>
    <lineage>
        <taxon>Bacteria</taxon>
        <taxon>Pseudomonadati</taxon>
        <taxon>Pseudomonadota</taxon>
        <taxon>Alphaproteobacteria</taxon>
        <taxon>Hyphomicrobiales</taxon>
        <taxon>Aurantimonadaceae</taxon>
        <taxon>Aureimonas</taxon>
    </lineage>
</organism>
<dbReference type="Pfam" id="PF01882">
    <property type="entry name" value="DUF58"/>
    <property type="match status" value="1"/>
</dbReference>
<evidence type="ECO:0000259" key="1">
    <source>
        <dbReference type="Pfam" id="PF01882"/>
    </source>
</evidence>
<dbReference type="PANTHER" id="PTHR33608:SF12">
    <property type="entry name" value="DUF58 DOMAIN-CONTAINING PROTEIN"/>
    <property type="match status" value="1"/>
</dbReference>
<protein>
    <submittedName>
        <fullName evidence="2">DUF58 domain-containing protein</fullName>
    </submittedName>
</protein>
<gene>
    <name evidence="2" type="ORF">FPY71_13245</name>
</gene>
<dbReference type="OrthoDB" id="9776116at2"/>
<name>A0A5B0DWC1_9HYPH</name>
<dbReference type="InterPro" id="IPR002881">
    <property type="entry name" value="DUF58"/>
</dbReference>
<proteinExistence type="predicted"/>
<feature type="domain" description="DUF58" evidence="1">
    <location>
        <begin position="56"/>
        <end position="241"/>
    </location>
</feature>
<keyword evidence="3" id="KW-1185">Reference proteome</keyword>
<dbReference type="EMBL" id="VTWH01000003">
    <property type="protein sequence ID" value="KAA0969499.1"/>
    <property type="molecule type" value="Genomic_DNA"/>
</dbReference>
<dbReference type="PANTHER" id="PTHR33608">
    <property type="entry name" value="BLL2464 PROTEIN"/>
    <property type="match status" value="1"/>
</dbReference>
<comment type="caution">
    <text evidence="2">The sequence shown here is derived from an EMBL/GenBank/DDBJ whole genome shotgun (WGS) entry which is preliminary data.</text>
</comment>
<reference evidence="2 3" key="1">
    <citation type="submission" date="2019-08" db="EMBL/GenBank/DDBJ databases">
        <title>Aureimonas fodiniaquatilis sp. nov., isolated from a coal mine wastewater.</title>
        <authorList>
            <person name="Kim W."/>
        </authorList>
    </citation>
    <scope>NUCLEOTIDE SEQUENCE [LARGE SCALE GENOMIC DNA]</scope>
    <source>
        <strain evidence="2 3">CAU 1482</strain>
    </source>
</reference>
<dbReference type="AlphaFoldDB" id="A0A5B0DWC1"/>
<dbReference type="Proteomes" id="UP000324738">
    <property type="component" value="Unassembled WGS sequence"/>
</dbReference>
<dbReference type="RefSeq" id="WP_149300783.1">
    <property type="nucleotide sequence ID" value="NZ_VTWH01000003.1"/>
</dbReference>
<evidence type="ECO:0000313" key="2">
    <source>
        <dbReference type="EMBL" id="KAA0969499.1"/>
    </source>
</evidence>